<comment type="caution">
    <text evidence="1">The sequence shown here is derived from an EMBL/GenBank/DDBJ whole genome shotgun (WGS) entry which is preliminary data.</text>
</comment>
<reference evidence="1" key="1">
    <citation type="submission" date="2020-08" db="EMBL/GenBank/DDBJ databases">
        <title>Multicomponent nature underlies the extraordinary mechanical properties of spider dragline silk.</title>
        <authorList>
            <person name="Kono N."/>
            <person name="Nakamura H."/>
            <person name="Mori M."/>
            <person name="Yoshida Y."/>
            <person name="Ohtoshi R."/>
            <person name="Malay A.D."/>
            <person name="Moran D.A.P."/>
            <person name="Tomita M."/>
            <person name="Numata K."/>
            <person name="Arakawa K."/>
        </authorList>
    </citation>
    <scope>NUCLEOTIDE SEQUENCE</scope>
</reference>
<name>A0A8X6VEA3_TRICX</name>
<organism evidence="1 2">
    <name type="scientific">Trichonephila clavipes</name>
    <name type="common">Golden silk orbweaver</name>
    <name type="synonym">Nephila clavipes</name>
    <dbReference type="NCBI Taxonomy" id="2585209"/>
    <lineage>
        <taxon>Eukaryota</taxon>
        <taxon>Metazoa</taxon>
        <taxon>Ecdysozoa</taxon>
        <taxon>Arthropoda</taxon>
        <taxon>Chelicerata</taxon>
        <taxon>Arachnida</taxon>
        <taxon>Araneae</taxon>
        <taxon>Araneomorphae</taxon>
        <taxon>Entelegynae</taxon>
        <taxon>Araneoidea</taxon>
        <taxon>Nephilidae</taxon>
        <taxon>Trichonephila</taxon>
    </lineage>
</organism>
<proteinExistence type="predicted"/>
<dbReference type="Proteomes" id="UP000887159">
    <property type="component" value="Unassembled WGS sequence"/>
</dbReference>
<protein>
    <submittedName>
        <fullName evidence="1">Uncharacterized protein</fullName>
    </submittedName>
</protein>
<sequence length="83" mass="8764">MTNRGPMYRGLPNSLSVMLGVPLSIEAFTNCDSERLEVELPLIQCSAAAVLFSSAGVASIDRAKVRRGAADPLSRVTGGVEKD</sequence>
<accession>A0A8X6VEA3</accession>
<evidence type="ECO:0000313" key="1">
    <source>
        <dbReference type="EMBL" id="GFY15247.1"/>
    </source>
</evidence>
<keyword evidence="2" id="KW-1185">Reference proteome</keyword>
<evidence type="ECO:0000313" key="2">
    <source>
        <dbReference type="Proteomes" id="UP000887159"/>
    </source>
</evidence>
<dbReference type="EMBL" id="BMAU01021334">
    <property type="protein sequence ID" value="GFY15247.1"/>
    <property type="molecule type" value="Genomic_DNA"/>
</dbReference>
<gene>
    <name evidence="1" type="ORF">TNCV_1570581</name>
</gene>
<dbReference type="AlphaFoldDB" id="A0A8X6VEA3"/>